<accession>A0A328Q084</accession>
<gene>
    <name evidence="3" type="ORF">CA615_01115</name>
</gene>
<proteinExistence type="predicted"/>
<dbReference type="Pfam" id="PF00535">
    <property type="entry name" value="Glycos_transf_2"/>
    <property type="match status" value="2"/>
</dbReference>
<dbReference type="SUPFAM" id="SSF53448">
    <property type="entry name" value="Nucleotide-diphospho-sugar transferases"/>
    <property type="match status" value="2"/>
</dbReference>
<feature type="coiled-coil region" evidence="1">
    <location>
        <begin position="318"/>
        <end position="500"/>
    </location>
</feature>
<dbReference type="InterPro" id="IPR001173">
    <property type="entry name" value="Glyco_trans_2-like"/>
</dbReference>
<dbReference type="InterPro" id="IPR050834">
    <property type="entry name" value="Glycosyltransf_2"/>
</dbReference>
<dbReference type="InterPro" id="IPR029044">
    <property type="entry name" value="Nucleotide-diphossugar_trans"/>
</dbReference>
<dbReference type="Proteomes" id="UP000248557">
    <property type="component" value="Unassembled WGS sequence"/>
</dbReference>
<dbReference type="RefSeq" id="WP_112149304.1">
    <property type="nucleotide sequence ID" value="NZ_NGJK01000014.1"/>
</dbReference>
<name>A0A328Q084_9EURY</name>
<feature type="domain" description="Glycosyltransferase 2-like" evidence="2">
    <location>
        <begin position="13"/>
        <end position="129"/>
    </location>
</feature>
<protein>
    <recommendedName>
        <fullName evidence="2">Glycosyltransferase 2-like domain-containing protein</fullName>
    </recommendedName>
</protein>
<dbReference type="AlphaFoldDB" id="A0A328Q084"/>
<dbReference type="Gene3D" id="3.90.550.10">
    <property type="entry name" value="Spore Coat Polysaccharide Biosynthesis Protein SpsA, Chain A"/>
    <property type="match status" value="2"/>
</dbReference>
<dbReference type="EMBL" id="NGJK01000014">
    <property type="protein sequence ID" value="RAP03652.1"/>
    <property type="molecule type" value="Genomic_DNA"/>
</dbReference>
<keyword evidence="1" id="KW-0175">Coiled coil</keyword>
<reference evidence="3 4" key="1">
    <citation type="submission" date="2017-05" db="EMBL/GenBank/DDBJ databases">
        <title>Host range expansion of the Methanosphaera genus to humans and monogastric animals involves recent and extensive reduction in genome content.</title>
        <authorList>
            <person name="Hoedt E.C."/>
            <person name="Volmer J.G."/>
            <person name="Parks D.H."/>
            <person name="Rosewarne C.P."/>
            <person name="Denman S.E."/>
            <person name="Mcsweeney C.S."/>
            <person name="O Cuiv P."/>
            <person name="Hugenholtz P."/>
            <person name="Tyson G.W."/>
            <person name="Morrison M."/>
        </authorList>
    </citation>
    <scope>NUCLEOTIDE SEQUENCE [LARGE SCALE GENOMIC DNA]</scope>
    <source>
        <strain evidence="3 4">PA5</strain>
    </source>
</reference>
<dbReference type="CDD" id="cd00761">
    <property type="entry name" value="Glyco_tranf_GTA_type"/>
    <property type="match status" value="2"/>
</dbReference>
<feature type="domain" description="Glycosyltransferase 2-like" evidence="2">
    <location>
        <begin position="526"/>
        <end position="663"/>
    </location>
</feature>
<dbReference type="PANTHER" id="PTHR43685">
    <property type="entry name" value="GLYCOSYLTRANSFERASE"/>
    <property type="match status" value="1"/>
</dbReference>
<evidence type="ECO:0000313" key="4">
    <source>
        <dbReference type="Proteomes" id="UP000248557"/>
    </source>
</evidence>
<dbReference type="SUPFAM" id="SSF57997">
    <property type="entry name" value="Tropomyosin"/>
    <property type="match status" value="1"/>
</dbReference>
<dbReference type="PANTHER" id="PTHR43685:SF2">
    <property type="entry name" value="GLYCOSYLTRANSFERASE 2-LIKE DOMAIN-CONTAINING PROTEIN"/>
    <property type="match status" value="1"/>
</dbReference>
<evidence type="ECO:0000256" key="1">
    <source>
        <dbReference type="SAM" id="Coils"/>
    </source>
</evidence>
<organism evidence="3 4">
    <name type="scientific">Methanosphaera stadtmanae</name>
    <dbReference type="NCBI Taxonomy" id="2317"/>
    <lineage>
        <taxon>Archaea</taxon>
        <taxon>Methanobacteriati</taxon>
        <taxon>Methanobacteriota</taxon>
        <taxon>Methanomada group</taxon>
        <taxon>Methanobacteria</taxon>
        <taxon>Methanobacteriales</taxon>
        <taxon>Methanobacteriaceae</taxon>
        <taxon>Methanosphaera</taxon>
    </lineage>
</organism>
<comment type="caution">
    <text evidence="3">The sequence shown here is derived from an EMBL/GenBank/DDBJ whole genome shotgun (WGS) entry which is preliminary data.</text>
</comment>
<evidence type="ECO:0000259" key="2">
    <source>
        <dbReference type="Pfam" id="PF00535"/>
    </source>
</evidence>
<sequence>MNPKITLIISITTEKNIEQYLKNIKNQLLEKIEVIFVYDKIDKNTNKILENFCKNDSAYLKIISEKNRSHGFLKNKSLNIAQGDFITFIDSTDDIDFNFMEKLYKKAKNEDLDLLISVSYEKIKDYSLSKNMCENVFNFQDMNKSIFYLSNTLKGNLYRRNLLDTYKIRFPTMLSFEDKPFLLETFLTAKHVSILLREPALNMKSEYSSNELLDMIQISTLILNIFKKYDMFNTYKKLLLNFKIYFLKKGYTKIKDKNDYFNLMKEDLINLSQNKKLCDAFLHELNEENLKFYKNCLKSQDFNQFNLNMTFTKINEKLDEKQQKLNFINGNLSKWTEKLNNKENKINNLKTKLDNEKKQMKINEKNQNNREITIQIKEANLKDKETHITQLQENLDNKEKKLDNKIEKYNNLEKELIKKESSINTKFKELETEKELLNEKIKHLEDKETNIIQLQEKLKVQEEKIDQKHVKYIDNLNKITNNLEKNQKEYEKRLIKIDEDITLKKIELEQMQNNNSNKKSNTPKISIIICAYNREEYLKRCLNSVKNQTLKNIEIICADDGSTDNTLDVFRKYANKDHRFKFFTQKNSGPGVARNKAIKMATGEYIMFLDSDDWIELNTCEELYKKVKLNDLDILLFLMKNYSEETGEYYEDSYYNLTPISDDFENKVFSHEDISNIIFSISISACQKIYKRSLVKKVHFAEKLLFEDNPFFWGVMLQAKRMSLLKKHFYLRSRHTSSITSEYDNKYFDVIPISNKVISIFKELNLVNMYKYQLTNYKINYISQWYHMMEEKYKNTFWDLMHDDFQKLHEDKKIDSLMLNNLNEPNKLFYLRTLKSRSYVELDYLEKYSDEK</sequence>
<evidence type="ECO:0000313" key="3">
    <source>
        <dbReference type="EMBL" id="RAP03652.1"/>
    </source>
</evidence>